<accession>A0A9Q5QZ27</accession>
<comment type="caution">
    <text evidence="1">The sequence shown here is derived from an EMBL/GenBank/DDBJ whole genome shotgun (WGS) entry which is preliminary data.</text>
</comment>
<evidence type="ECO:0000313" key="1">
    <source>
        <dbReference type="EMBL" id="OPH11273.1"/>
    </source>
</evidence>
<dbReference type="EMBL" id="MTPU01000007">
    <property type="protein sequence ID" value="OPH11273.1"/>
    <property type="molecule type" value="Genomic_DNA"/>
</dbReference>
<evidence type="ECO:0000313" key="2">
    <source>
        <dbReference type="Proteomes" id="UP000190056"/>
    </source>
</evidence>
<sequence>MFILGEVRAAWIPPTPLKRGANCFVWKPKTYGKQGYSIVEKRPKLFPSTINTCVLSNAKM</sequence>
<proteinExistence type="predicted"/>
<reference evidence="1 2" key="1">
    <citation type="submission" date="2017-01" db="EMBL/GenBank/DDBJ databases">
        <authorList>
            <person name="Abreu V.A."/>
            <person name="Popin R.V."/>
            <person name="Rigonato J."/>
            <person name="Andreote A.P."/>
            <person name="Schaker P.C."/>
            <person name="Hoff-Risseti C."/>
            <person name="Alvarenga D.O."/>
            <person name="Varani A.M."/>
            <person name="Fiore M.F."/>
        </authorList>
    </citation>
    <scope>NUCLEOTIDE SEQUENCE [LARGE SCALE GENOMIC DNA]</scope>
    <source>
        <strain evidence="1 2">CENA302</strain>
    </source>
</reference>
<protein>
    <submittedName>
        <fullName evidence="1">Uncharacterized protein</fullName>
    </submittedName>
</protein>
<name>A0A9Q5QZ27_9CYAN</name>
<gene>
    <name evidence="1" type="ORF">CENA302_00930</name>
</gene>
<dbReference type="AlphaFoldDB" id="A0A9Q5QZ27"/>
<dbReference type="Proteomes" id="UP000190056">
    <property type="component" value="Unassembled WGS sequence"/>
</dbReference>
<organism evidence="1 2">
    <name type="scientific">Cylindrospermopsis raciborskii CENA302</name>
    <dbReference type="NCBI Taxonomy" id="1170768"/>
    <lineage>
        <taxon>Bacteria</taxon>
        <taxon>Bacillati</taxon>
        <taxon>Cyanobacteriota</taxon>
        <taxon>Cyanophyceae</taxon>
        <taxon>Nostocales</taxon>
        <taxon>Aphanizomenonaceae</taxon>
        <taxon>Cylindrospermopsis</taxon>
    </lineage>
</organism>